<dbReference type="AlphaFoldDB" id="W9C4L8"/>
<keyword evidence="2" id="KW-0812">Transmembrane</keyword>
<sequence>MTLHSIASIKSGWREEKHLHLADRNIPTQHPRFESDLQRAKIILGFSAIGKTHLAAKANREFEWLHVIDLSLITQGLDFTQDDKTDYLKTIADAAGQPGVLLLGGPRWVGEFLVANDLAFSSVYPSEDCREEYRARWDHMGEESGLITHRLTGWDDSIANMQWPNGRCIHFELYPGVYVEGIFMNVLTMVDQDAGLDDESDSDTGEESDDVWYDSHKTPQPPTGDAARLVRRPSSHWNGSLQTQADAIHQAITNIKSSRSSRIRVFLNYIFLILQFLFLWTLTTLIMLAYEEWNVWQTRNRPDIPTIDEFAALTNMHDNFNHWFLPDCLSSILPNPRETWLGTAAFRKELVTLVQKWLDLEESLLKA</sequence>
<accession>W9C4L8</accession>
<organism evidence="3 4">
    <name type="scientific">Sclerotinia borealis (strain F-4128)</name>
    <dbReference type="NCBI Taxonomy" id="1432307"/>
    <lineage>
        <taxon>Eukaryota</taxon>
        <taxon>Fungi</taxon>
        <taxon>Dikarya</taxon>
        <taxon>Ascomycota</taxon>
        <taxon>Pezizomycotina</taxon>
        <taxon>Leotiomycetes</taxon>
        <taxon>Helotiales</taxon>
        <taxon>Sclerotiniaceae</taxon>
        <taxon>Sclerotinia</taxon>
    </lineage>
</organism>
<feature type="region of interest" description="Disordered" evidence="1">
    <location>
        <begin position="195"/>
        <end position="227"/>
    </location>
</feature>
<evidence type="ECO:0000256" key="2">
    <source>
        <dbReference type="SAM" id="Phobius"/>
    </source>
</evidence>
<keyword evidence="2" id="KW-0472">Membrane</keyword>
<dbReference type="OrthoDB" id="3471201at2759"/>
<comment type="caution">
    <text evidence="3">The sequence shown here is derived from an EMBL/GenBank/DDBJ whole genome shotgun (WGS) entry which is preliminary data.</text>
</comment>
<reference evidence="3 4" key="1">
    <citation type="journal article" date="2014" name="Genome Announc.">
        <title>Draft genome sequence of Sclerotinia borealis, a psychrophilic plant pathogenic fungus.</title>
        <authorList>
            <person name="Mardanov A.V."/>
            <person name="Beletsky A.V."/>
            <person name="Kadnikov V.V."/>
            <person name="Ignatov A.N."/>
            <person name="Ravin N.V."/>
        </authorList>
    </citation>
    <scope>NUCLEOTIDE SEQUENCE [LARGE SCALE GENOMIC DNA]</scope>
    <source>
        <strain evidence="4">F-4157</strain>
    </source>
</reference>
<evidence type="ECO:0000313" key="3">
    <source>
        <dbReference type="EMBL" id="ESZ90796.1"/>
    </source>
</evidence>
<dbReference type="EMBL" id="AYSA01000575">
    <property type="protein sequence ID" value="ESZ90796.1"/>
    <property type="molecule type" value="Genomic_DNA"/>
</dbReference>
<evidence type="ECO:0000313" key="4">
    <source>
        <dbReference type="Proteomes" id="UP000019487"/>
    </source>
</evidence>
<gene>
    <name evidence="3" type="ORF">SBOR_8825</name>
</gene>
<name>W9C4L8_SCLBF</name>
<proteinExistence type="predicted"/>
<feature type="transmembrane region" description="Helical" evidence="2">
    <location>
        <begin position="266"/>
        <end position="290"/>
    </location>
</feature>
<dbReference type="HOGENOM" id="CLU_754709_0_0_1"/>
<dbReference type="Proteomes" id="UP000019487">
    <property type="component" value="Unassembled WGS sequence"/>
</dbReference>
<protein>
    <submittedName>
        <fullName evidence="3">Uncharacterized protein</fullName>
    </submittedName>
</protein>
<keyword evidence="4" id="KW-1185">Reference proteome</keyword>
<evidence type="ECO:0000256" key="1">
    <source>
        <dbReference type="SAM" id="MobiDB-lite"/>
    </source>
</evidence>
<feature type="compositionally biased region" description="Acidic residues" evidence="1">
    <location>
        <begin position="195"/>
        <end position="212"/>
    </location>
</feature>
<keyword evidence="2" id="KW-1133">Transmembrane helix</keyword>